<dbReference type="EMBL" id="WHVB01000075">
    <property type="protein sequence ID" value="KAF8463235.1"/>
    <property type="molecule type" value="Genomic_DNA"/>
</dbReference>
<keyword evidence="4" id="KW-0833">Ubl conjugation pathway</keyword>
<dbReference type="EC" id="3.4.19.12" evidence="2"/>
<dbReference type="InterPro" id="IPR001394">
    <property type="entry name" value="Peptidase_C19_UCH"/>
</dbReference>
<evidence type="ECO:0000256" key="2">
    <source>
        <dbReference type="ARBA" id="ARBA00012759"/>
    </source>
</evidence>
<dbReference type="GO" id="GO:0005829">
    <property type="term" value="C:cytosol"/>
    <property type="evidence" value="ECO:0007669"/>
    <property type="project" value="TreeGrafter"/>
</dbReference>
<dbReference type="InterPro" id="IPR028889">
    <property type="entry name" value="USP"/>
</dbReference>
<dbReference type="SUPFAM" id="SSF54001">
    <property type="entry name" value="Cysteine proteinases"/>
    <property type="match status" value="1"/>
</dbReference>
<protein>
    <recommendedName>
        <fullName evidence="2">ubiquitinyl hydrolase 1</fullName>
        <ecNumber evidence="2">3.4.19.12</ecNumber>
    </recommendedName>
</protein>
<organism evidence="8 9">
    <name type="scientific">Russula ochroleuca</name>
    <dbReference type="NCBI Taxonomy" id="152965"/>
    <lineage>
        <taxon>Eukaryota</taxon>
        <taxon>Fungi</taxon>
        <taxon>Dikarya</taxon>
        <taxon>Basidiomycota</taxon>
        <taxon>Agaricomycotina</taxon>
        <taxon>Agaricomycetes</taxon>
        <taxon>Russulales</taxon>
        <taxon>Russulaceae</taxon>
        <taxon>Russula</taxon>
    </lineage>
</organism>
<feature type="domain" description="USP" evidence="7">
    <location>
        <begin position="1"/>
        <end position="140"/>
    </location>
</feature>
<evidence type="ECO:0000259" key="7">
    <source>
        <dbReference type="PROSITE" id="PS50235"/>
    </source>
</evidence>
<comment type="catalytic activity">
    <reaction evidence="1">
        <text>Thiol-dependent hydrolysis of ester, thioester, amide, peptide and isopeptide bonds formed by the C-terminal Gly of ubiquitin (a 76-residue protein attached to proteins as an intracellular targeting signal).</text>
        <dbReference type="EC" id="3.4.19.12"/>
    </reaction>
</comment>
<evidence type="ECO:0000313" key="9">
    <source>
        <dbReference type="Proteomes" id="UP000759537"/>
    </source>
</evidence>
<dbReference type="GO" id="GO:0006508">
    <property type="term" value="P:proteolysis"/>
    <property type="evidence" value="ECO:0007669"/>
    <property type="project" value="UniProtKB-KW"/>
</dbReference>
<evidence type="ECO:0000256" key="4">
    <source>
        <dbReference type="ARBA" id="ARBA00022786"/>
    </source>
</evidence>
<keyword evidence="9" id="KW-1185">Reference proteome</keyword>
<evidence type="ECO:0000256" key="5">
    <source>
        <dbReference type="ARBA" id="ARBA00022801"/>
    </source>
</evidence>
<dbReference type="CDD" id="cd02257">
    <property type="entry name" value="Peptidase_C19"/>
    <property type="match status" value="1"/>
</dbReference>
<dbReference type="InterPro" id="IPR038765">
    <property type="entry name" value="Papain-like_cys_pep_sf"/>
</dbReference>
<keyword evidence="3" id="KW-0645">Protease</keyword>
<evidence type="ECO:0000313" key="8">
    <source>
        <dbReference type="EMBL" id="KAF8463235.1"/>
    </source>
</evidence>
<dbReference type="PANTHER" id="PTHR24006:SF687">
    <property type="entry name" value="UBIQUITIN CARBOXYL-TERMINAL HYDROLASE 10"/>
    <property type="match status" value="1"/>
</dbReference>
<evidence type="ECO:0000256" key="3">
    <source>
        <dbReference type="ARBA" id="ARBA00022670"/>
    </source>
</evidence>
<keyword evidence="6" id="KW-0788">Thiol protease</keyword>
<evidence type="ECO:0000256" key="6">
    <source>
        <dbReference type="ARBA" id="ARBA00022807"/>
    </source>
</evidence>
<keyword evidence="5" id="KW-0378">Hydrolase</keyword>
<dbReference type="GO" id="GO:0004843">
    <property type="term" value="F:cysteine-type deubiquitinase activity"/>
    <property type="evidence" value="ECO:0007669"/>
    <property type="project" value="UniProtKB-EC"/>
</dbReference>
<gene>
    <name evidence="8" type="ORF">DFH94DRAFT_640488</name>
</gene>
<dbReference type="PROSITE" id="PS50235">
    <property type="entry name" value="USP_3"/>
    <property type="match status" value="1"/>
</dbReference>
<proteinExistence type="predicted"/>
<dbReference type="Proteomes" id="UP000759537">
    <property type="component" value="Unassembled WGS sequence"/>
</dbReference>
<dbReference type="GO" id="GO:0016579">
    <property type="term" value="P:protein deubiquitination"/>
    <property type="evidence" value="ECO:0007669"/>
    <property type="project" value="InterPro"/>
</dbReference>
<dbReference type="Gene3D" id="3.90.70.10">
    <property type="entry name" value="Cysteine proteinases"/>
    <property type="match status" value="1"/>
</dbReference>
<name>A0A9P5JUG7_9AGAM</name>
<dbReference type="PANTHER" id="PTHR24006">
    <property type="entry name" value="UBIQUITIN CARBOXYL-TERMINAL HYDROLASE"/>
    <property type="match status" value="1"/>
</dbReference>
<reference evidence="8" key="2">
    <citation type="journal article" date="2020" name="Nat. Commun.">
        <title>Large-scale genome sequencing of mycorrhizal fungi provides insights into the early evolution of symbiotic traits.</title>
        <authorList>
            <person name="Miyauchi S."/>
            <person name="Kiss E."/>
            <person name="Kuo A."/>
            <person name="Drula E."/>
            <person name="Kohler A."/>
            <person name="Sanchez-Garcia M."/>
            <person name="Morin E."/>
            <person name="Andreopoulos B."/>
            <person name="Barry K.W."/>
            <person name="Bonito G."/>
            <person name="Buee M."/>
            <person name="Carver A."/>
            <person name="Chen C."/>
            <person name="Cichocki N."/>
            <person name="Clum A."/>
            <person name="Culley D."/>
            <person name="Crous P.W."/>
            <person name="Fauchery L."/>
            <person name="Girlanda M."/>
            <person name="Hayes R.D."/>
            <person name="Keri Z."/>
            <person name="LaButti K."/>
            <person name="Lipzen A."/>
            <person name="Lombard V."/>
            <person name="Magnuson J."/>
            <person name="Maillard F."/>
            <person name="Murat C."/>
            <person name="Nolan M."/>
            <person name="Ohm R.A."/>
            <person name="Pangilinan J."/>
            <person name="Pereira M.F."/>
            <person name="Perotto S."/>
            <person name="Peter M."/>
            <person name="Pfister S."/>
            <person name="Riley R."/>
            <person name="Sitrit Y."/>
            <person name="Stielow J.B."/>
            <person name="Szollosi G."/>
            <person name="Zifcakova L."/>
            <person name="Stursova M."/>
            <person name="Spatafora J.W."/>
            <person name="Tedersoo L."/>
            <person name="Vaario L.M."/>
            <person name="Yamada A."/>
            <person name="Yan M."/>
            <person name="Wang P."/>
            <person name="Xu J."/>
            <person name="Bruns T."/>
            <person name="Baldrian P."/>
            <person name="Vilgalys R."/>
            <person name="Dunand C."/>
            <person name="Henrissat B."/>
            <person name="Grigoriev I.V."/>
            <person name="Hibbett D."/>
            <person name="Nagy L.G."/>
            <person name="Martin F.M."/>
        </authorList>
    </citation>
    <scope>NUCLEOTIDE SEQUENCE</scope>
    <source>
        <strain evidence="8">Prilba</strain>
    </source>
</reference>
<reference evidence="8" key="1">
    <citation type="submission" date="2019-10" db="EMBL/GenBank/DDBJ databases">
        <authorList>
            <consortium name="DOE Joint Genome Institute"/>
            <person name="Kuo A."/>
            <person name="Miyauchi S."/>
            <person name="Kiss E."/>
            <person name="Drula E."/>
            <person name="Kohler A."/>
            <person name="Sanchez-Garcia M."/>
            <person name="Andreopoulos B."/>
            <person name="Barry K.W."/>
            <person name="Bonito G."/>
            <person name="Buee M."/>
            <person name="Carver A."/>
            <person name="Chen C."/>
            <person name="Cichocki N."/>
            <person name="Clum A."/>
            <person name="Culley D."/>
            <person name="Crous P.W."/>
            <person name="Fauchery L."/>
            <person name="Girlanda M."/>
            <person name="Hayes R."/>
            <person name="Keri Z."/>
            <person name="LaButti K."/>
            <person name="Lipzen A."/>
            <person name="Lombard V."/>
            <person name="Magnuson J."/>
            <person name="Maillard F."/>
            <person name="Morin E."/>
            <person name="Murat C."/>
            <person name="Nolan M."/>
            <person name="Ohm R."/>
            <person name="Pangilinan J."/>
            <person name="Pereira M."/>
            <person name="Perotto S."/>
            <person name="Peter M."/>
            <person name="Riley R."/>
            <person name="Sitrit Y."/>
            <person name="Stielow B."/>
            <person name="Szollosi G."/>
            <person name="Zifcakova L."/>
            <person name="Stursova M."/>
            <person name="Spatafora J.W."/>
            <person name="Tedersoo L."/>
            <person name="Vaario L.-M."/>
            <person name="Yamada A."/>
            <person name="Yan M."/>
            <person name="Wang P."/>
            <person name="Xu J."/>
            <person name="Bruns T."/>
            <person name="Baldrian P."/>
            <person name="Vilgalys R."/>
            <person name="Henrissat B."/>
            <person name="Grigoriev I.V."/>
            <person name="Hibbett D."/>
            <person name="Nagy L.G."/>
            <person name="Martin F.M."/>
        </authorList>
    </citation>
    <scope>NUCLEOTIDE SEQUENCE</scope>
    <source>
        <strain evidence="8">Prilba</strain>
    </source>
</reference>
<dbReference type="AlphaFoldDB" id="A0A9P5JUG7"/>
<dbReference type="InterPro" id="IPR050164">
    <property type="entry name" value="Peptidase_C19"/>
</dbReference>
<dbReference type="OrthoDB" id="429671at2759"/>
<comment type="caution">
    <text evidence="8">The sequence shown here is derived from an EMBL/GenBank/DDBJ whole genome shotgun (WGS) entry which is preliminary data.</text>
</comment>
<evidence type="ECO:0000256" key="1">
    <source>
        <dbReference type="ARBA" id="ARBA00000707"/>
    </source>
</evidence>
<accession>A0A9P5JUG7</accession>
<dbReference type="Pfam" id="PF00443">
    <property type="entry name" value="UCH"/>
    <property type="match status" value="1"/>
</dbReference>
<sequence>MHIEVLPPVLVLHLKQFLYDAAVDDIVKISKPVQFVPELEFPLEIMAAIVGKSAEPVHYKLCGVLYCHGNSESAGGQYYTVDVLHPNLNRVRDSGEAWLHIDGNAVSMVQHEEMFGWDENDQSEDPSKDQCVYMLFYCRTVSAQI</sequence>
<dbReference type="GO" id="GO:0005634">
    <property type="term" value="C:nucleus"/>
    <property type="evidence" value="ECO:0007669"/>
    <property type="project" value="TreeGrafter"/>
</dbReference>